<gene>
    <name evidence="3" type="ORF">H5410_018560</name>
</gene>
<comment type="caution">
    <text evidence="3">The sequence shown here is derived from an EMBL/GenBank/DDBJ whole genome shotgun (WGS) entry which is preliminary data.</text>
</comment>
<evidence type="ECO:0000313" key="3">
    <source>
        <dbReference type="EMBL" id="KAG5618736.1"/>
    </source>
</evidence>
<proteinExistence type="predicted"/>
<dbReference type="AlphaFoldDB" id="A0A9J6A2T0"/>
<dbReference type="Proteomes" id="UP000824120">
    <property type="component" value="Chromosome 3"/>
</dbReference>
<sequence>MKVAFFPCLVILLCALAVTSRSSETSHTLKIRGVHVSKHLASALERNSKSVVADISGDTNKFELAATKDVISDVEKNQRGKGANGGGSIARQPRTLDKNSAVMLKQPSISLSTICVMSSLPLLLVLPFVIP</sequence>
<keyword evidence="1" id="KW-0812">Transmembrane</keyword>
<reference evidence="3 4" key="1">
    <citation type="submission" date="2020-09" db="EMBL/GenBank/DDBJ databases">
        <title>De no assembly of potato wild relative species, Solanum commersonii.</title>
        <authorList>
            <person name="Cho K."/>
        </authorList>
    </citation>
    <scope>NUCLEOTIDE SEQUENCE [LARGE SCALE GENOMIC DNA]</scope>
    <source>
        <strain evidence="3">LZ3.2</strain>
        <tissue evidence="3">Leaf</tissue>
    </source>
</reference>
<protein>
    <submittedName>
        <fullName evidence="3">Uncharacterized protein</fullName>
    </submittedName>
</protein>
<accession>A0A9J6A2T0</accession>
<dbReference type="EMBL" id="JACXVP010000003">
    <property type="protein sequence ID" value="KAG5618736.1"/>
    <property type="molecule type" value="Genomic_DNA"/>
</dbReference>
<evidence type="ECO:0000256" key="2">
    <source>
        <dbReference type="SAM" id="SignalP"/>
    </source>
</evidence>
<feature type="transmembrane region" description="Helical" evidence="1">
    <location>
        <begin position="109"/>
        <end position="130"/>
    </location>
</feature>
<organism evidence="3 4">
    <name type="scientific">Solanum commersonii</name>
    <name type="common">Commerson's wild potato</name>
    <name type="synonym">Commerson's nightshade</name>
    <dbReference type="NCBI Taxonomy" id="4109"/>
    <lineage>
        <taxon>Eukaryota</taxon>
        <taxon>Viridiplantae</taxon>
        <taxon>Streptophyta</taxon>
        <taxon>Embryophyta</taxon>
        <taxon>Tracheophyta</taxon>
        <taxon>Spermatophyta</taxon>
        <taxon>Magnoliopsida</taxon>
        <taxon>eudicotyledons</taxon>
        <taxon>Gunneridae</taxon>
        <taxon>Pentapetalae</taxon>
        <taxon>asterids</taxon>
        <taxon>lamiids</taxon>
        <taxon>Solanales</taxon>
        <taxon>Solanaceae</taxon>
        <taxon>Solanoideae</taxon>
        <taxon>Solaneae</taxon>
        <taxon>Solanum</taxon>
    </lineage>
</organism>
<feature type="signal peptide" evidence="2">
    <location>
        <begin position="1"/>
        <end position="22"/>
    </location>
</feature>
<evidence type="ECO:0000256" key="1">
    <source>
        <dbReference type="SAM" id="Phobius"/>
    </source>
</evidence>
<keyword evidence="2" id="KW-0732">Signal</keyword>
<dbReference type="OrthoDB" id="1291523at2759"/>
<keyword evidence="1" id="KW-0472">Membrane</keyword>
<evidence type="ECO:0000313" key="4">
    <source>
        <dbReference type="Proteomes" id="UP000824120"/>
    </source>
</evidence>
<keyword evidence="4" id="KW-1185">Reference proteome</keyword>
<keyword evidence="1" id="KW-1133">Transmembrane helix</keyword>
<feature type="chain" id="PRO_5039912367" evidence="2">
    <location>
        <begin position="23"/>
        <end position="131"/>
    </location>
</feature>
<name>A0A9J6A2T0_SOLCO</name>